<reference evidence="2" key="1">
    <citation type="journal article" date="2020" name="Stud. Mycol.">
        <title>101 Dothideomycetes genomes: a test case for predicting lifestyles and emergence of pathogens.</title>
        <authorList>
            <person name="Haridas S."/>
            <person name="Albert R."/>
            <person name="Binder M."/>
            <person name="Bloem J."/>
            <person name="Labutti K."/>
            <person name="Salamov A."/>
            <person name="Andreopoulos B."/>
            <person name="Baker S."/>
            <person name="Barry K."/>
            <person name="Bills G."/>
            <person name="Bluhm B."/>
            <person name="Cannon C."/>
            <person name="Castanera R."/>
            <person name="Culley D."/>
            <person name="Daum C."/>
            <person name="Ezra D."/>
            <person name="Gonzalez J."/>
            <person name="Henrissat B."/>
            <person name="Kuo A."/>
            <person name="Liang C."/>
            <person name="Lipzen A."/>
            <person name="Lutzoni F."/>
            <person name="Magnuson J."/>
            <person name="Mondo S."/>
            <person name="Nolan M."/>
            <person name="Ohm R."/>
            <person name="Pangilinan J."/>
            <person name="Park H.-J."/>
            <person name="Ramirez L."/>
            <person name="Alfaro M."/>
            <person name="Sun H."/>
            <person name="Tritt A."/>
            <person name="Yoshinaga Y."/>
            <person name="Zwiers L.-H."/>
            <person name="Turgeon B."/>
            <person name="Goodwin S."/>
            <person name="Spatafora J."/>
            <person name="Crous P."/>
            <person name="Grigoriev I."/>
        </authorList>
    </citation>
    <scope>NUCLEOTIDE SEQUENCE</scope>
    <source>
        <strain evidence="2">CBS 122367</strain>
    </source>
</reference>
<feature type="compositionally biased region" description="Basic and acidic residues" evidence="1">
    <location>
        <begin position="404"/>
        <end position="418"/>
    </location>
</feature>
<protein>
    <recommendedName>
        <fullName evidence="4">C3H1-type domain-containing protein</fullName>
    </recommendedName>
</protein>
<sequence>MHVEVLPLVMKAERDIREIAQGDKPANFPPAEITGVVTLEEAAGQYDTNIPVILRSDNISPRDRHLFPHDGAVKFASPNHLTVPPPALPCSHPPIEPTLPPCPFGNDCGDLECISFSHPREIVQQQADRAALAARTLPKRKIKKVDKTCRNALSCTGWENCRFLHQGDEDYEQALVNQAARQFGGQQGRQNGSQPQQRQQQGTKQQQEWGQNGSQQQLQQQQQGTNRSNNSGQQQKNGEQSRPRQLCRHRANFNKTDCPFPHRSPAADDSVEVNIKQSCRFGAGKVKVESEEDTMGGRGGREEQQQRGGVNAGHRRGGGNVGYGQSPGGGNTNGNGKHNSHHRTVGASYGVGGNKPHTSHHIGQDANGGGQGHGGHPHVGNNGARGQRGNPQGGRGGLHSGGQQRDDSGRGEHNEHGQQNENGRGGCGQRGQWRGEDRGRGRRDHARGKGGGRGRGH</sequence>
<organism evidence="2 3">
    <name type="scientific">Lentithecium fluviatile CBS 122367</name>
    <dbReference type="NCBI Taxonomy" id="1168545"/>
    <lineage>
        <taxon>Eukaryota</taxon>
        <taxon>Fungi</taxon>
        <taxon>Dikarya</taxon>
        <taxon>Ascomycota</taxon>
        <taxon>Pezizomycotina</taxon>
        <taxon>Dothideomycetes</taxon>
        <taxon>Pleosporomycetidae</taxon>
        <taxon>Pleosporales</taxon>
        <taxon>Massarineae</taxon>
        <taxon>Lentitheciaceae</taxon>
        <taxon>Lentithecium</taxon>
    </lineage>
</organism>
<feature type="compositionally biased region" description="Basic residues" evidence="1">
    <location>
        <begin position="440"/>
        <end position="457"/>
    </location>
</feature>
<feature type="compositionally biased region" description="Gly residues" evidence="1">
    <location>
        <begin position="318"/>
        <end position="333"/>
    </location>
</feature>
<accession>A0A6G1IFR6</accession>
<dbReference type="AlphaFoldDB" id="A0A6G1IFR6"/>
<name>A0A6G1IFR6_9PLEO</name>
<evidence type="ECO:0008006" key="4">
    <source>
        <dbReference type="Google" id="ProtNLM"/>
    </source>
</evidence>
<dbReference type="EMBL" id="MU005628">
    <property type="protein sequence ID" value="KAF2676880.1"/>
    <property type="molecule type" value="Genomic_DNA"/>
</dbReference>
<evidence type="ECO:0000256" key="1">
    <source>
        <dbReference type="SAM" id="MobiDB-lite"/>
    </source>
</evidence>
<evidence type="ECO:0000313" key="2">
    <source>
        <dbReference type="EMBL" id="KAF2676880.1"/>
    </source>
</evidence>
<keyword evidence="3" id="KW-1185">Reference proteome</keyword>
<proteinExistence type="predicted"/>
<feature type="compositionally biased region" description="Low complexity" evidence="1">
    <location>
        <begin position="184"/>
        <end position="235"/>
    </location>
</feature>
<feature type="compositionally biased region" description="Gly residues" evidence="1">
    <location>
        <begin position="391"/>
        <end position="400"/>
    </location>
</feature>
<dbReference type="Proteomes" id="UP000799291">
    <property type="component" value="Unassembled WGS sequence"/>
</dbReference>
<evidence type="ECO:0000313" key="3">
    <source>
        <dbReference type="Proteomes" id="UP000799291"/>
    </source>
</evidence>
<feature type="region of interest" description="Disordered" evidence="1">
    <location>
        <begin position="184"/>
        <end position="244"/>
    </location>
</feature>
<feature type="region of interest" description="Disordered" evidence="1">
    <location>
        <begin position="286"/>
        <end position="457"/>
    </location>
</feature>
<feature type="compositionally biased region" description="Low complexity" evidence="1">
    <location>
        <begin position="378"/>
        <end position="390"/>
    </location>
</feature>
<gene>
    <name evidence="2" type="ORF">K458DRAFT_410081</name>
</gene>